<dbReference type="InterPro" id="IPR000835">
    <property type="entry name" value="HTH_MarR-typ"/>
</dbReference>
<gene>
    <name evidence="2" type="ORF">VZ95_05815</name>
</gene>
<dbReference type="EMBL" id="LAJY01000116">
    <property type="protein sequence ID" value="KJV10302.1"/>
    <property type="molecule type" value="Genomic_DNA"/>
</dbReference>
<accession>A0A0F3IUJ9</accession>
<dbReference type="OrthoDB" id="9783504at2"/>
<protein>
    <recommendedName>
        <fullName evidence="1">HTH marR-type domain-containing protein</fullName>
    </recommendedName>
</protein>
<proteinExistence type="predicted"/>
<dbReference type="InterPro" id="IPR036388">
    <property type="entry name" value="WH-like_DNA-bd_sf"/>
</dbReference>
<dbReference type="Pfam" id="PF12802">
    <property type="entry name" value="MarR_2"/>
    <property type="match status" value="1"/>
</dbReference>
<evidence type="ECO:0000259" key="1">
    <source>
        <dbReference type="PROSITE" id="PS50995"/>
    </source>
</evidence>
<name>A0A0F3IUJ9_9PROT</name>
<dbReference type="InterPro" id="IPR036390">
    <property type="entry name" value="WH_DNA-bd_sf"/>
</dbReference>
<sequence length="223" mass="24120">METPFDKINDPIGIRVAAGLSRLALALKTNTQQGAAPHGLSPTQSQILALLRNQVEGMRPSLLAQSLAIKAPAMTEALQPLLARGLAVQTPDPEDGRAKRISITDAGFALLATIADWPDALLETVADLPPLEQAVFYRVILKMIRQMQIQGTIPVGRLCVTCTHFRPNVHADAETPHHCALVDAPFGDRHLRLDCPEQSPASPDAAEAAWRRFLETPPPAFPV</sequence>
<dbReference type="SUPFAM" id="SSF46785">
    <property type="entry name" value="Winged helix' DNA-binding domain"/>
    <property type="match status" value="1"/>
</dbReference>
<dbReference type="Gene3D" id="1.10.10.10">
    <property type="entry name" value="Winged helix-like DNA-binding domain superfamily/Winged helix DNA-binding domain"/>
    <property type="match status" value="1"/>
</dbReference>
<comment type="caution">
    <text evidence="2">The sequence shown here is derived from an EMBL/GenBank/DDBJ whole genome shotgun (WGS) entry which is preliminary data.</text>
</comment>
<dbReference type="PANTHER" id="PTHR33164:SF43">
    <property type="entry name" value="HTH-TYPE TRANSCRIPTIONAL REPRESSOR YETL"/>
    <property type="match status" value="1"/>
</dbReference>
<dbReference type="AlphaFoldDB" id="A0A0F3IUJ9"/>
<dbReference type="PANTHER" id="PTHR33164">
    <property type="entry name" value="TRANSCRIPTIONAL REGULATOR, MARR FAMILY"/>
    <property type="match status" value="1"/>
</dbReference>
<keyword evidence="3" id="KW-1185">Reference proteome</keyword>
<dbReference type="Proteomes" id="UP000033774">
    <property type="component" value="Unassembled WGS sequence"/>
</dbReference>
<dbReference type="PRINTS" id="PR00598">
    <property type="entry name" value="HTHMARR"/>
</dbReference>
<organism evidence="2 3">
    <name type="scientific">Elstera litoralis</name>
    <dbReference type="NCBI Taxonomy" id="552518"/>
    <lineage>
        <taxon>Bacteria</taxon>
        <taxon>Pseudomonadati</taxon>
        <taxon>Pseudomonadota</taxon>
        <taxon>Alphaproteobacteria</taxon>
        <taxon>Rhodospirillales</taxon>
        <taxon>Rhodospirillaceae</taxon>
        <taxon>Elstera</taxon>
    </lineage>
</organism>
<dbReference type="RefSeq" id="WP_045775020.1">
    <property type="nucleotide sequence ID" value="NZ_LAJY01000116.1"/>
</dbReference>
<evidence type="ECO:0000313" key="2">
    <source>
        <dbReference type="EMBL" id="KJV10302.1"/>
    </source>
</evidence>
<dbReference type="GO" id="GO:0003700">
    <property type="term" value="F:DNA-binding transcription factor activity"/>
    <property type="evidence" value="ECO:0007669"/>
    <property type="project" value="InterPro"/>
</dbReference>
<evidence type="ECO:0000313" key="3">
    <source>
        <dbReference type="Proteomes" id="UP000033774"/>
    </source>
</evidence>
<dbReference type="InterPro" id="IPR039422">
    <property type="entry name" value="MarR/SlyA-like"/>
</dbReference>
<dbReference type="SMART" id="SM00347">
    <property type="entry name" value="HTH_MARR"/>
    <property type="match status" value="1"/>
</dbReference>
<feature type="domain" description="HTH marR-type" evidence="1">
    <location>
        <begin position="13"/>
        <end position="145"/>
    </location>
</feature>
<reference evidence="2 3" key="1">
    <citation type="submission" date="2015-03" db="EMBL/GenBank/DDBJ databases">
        <title>Draft genome sequence of Elstera litoralis.</title>
        <authorList>
            <person name="Rahalkar M.C."/>
            <person name="Dhakephalkar P.K."/>
            <person name="Pore S.D."/>
            <person name="Arora P."/>
            <person name="Kapse N.G."/>
            <person name="Pandit P.S."/>
        </authorList>
    </citation>
    <scope>NUCLEOTIDE SEQUENCE [LARGE SCALE GENOMIC DNA]</scope>
    <source>
        <strain evidence="2 3">Dia-1</strain>
    </source>
</reference>
<dbReference type="GO" id="GO:0006950">
    <property type="term" value="P:response to stress"/>
    <property type="evidence" value="ECO:0007669"/>
    <property type="project" value="TreeGrafter"/>
</dbReference>
<dbReference type="PROSITE" id="PS50995">
    <property type="entry name" value="HTH_MARR_2"/>
    <property type="match status" value="1"/>
</dbReference>